<keyword evidence="4" id="KW-0288">FMN</keyword>
<dbReference type="InterPro" id="IPR000415">
    <property type="entry name" value="Nitroreductase-like"/>
</dbReference>
<dbReference type="RefSeq" id="WP_377496128.1">
    <property type="nucleotide sequence ID" value="NZ_JBHMDO010000027.1"/>
</dbReference>
<evidence type="ECO:0000256" key="1">
    <source>
        <dbReference type="ARBA" id="ARBA00001917"/>
    </source>
</evidence>
<evidence type="ECO:0000313" key="10">
    <source>
        <dbReference type="Proteomes" id="UP001589747"/>
    </source>
</evidence>
<proteinExistence type="inferred from homology"/>
<accession>A0ABV5KQX4</accession>
<dbReference type="InterPro" id="IPR026021">
    <property type="entry name" value="YdjA-like"/>
</dbReference>
<sequence length="186" mass="20487">MSITTALRKRRAVRQLLPAEVEEARIRALLEAAVWAPNDRLREPWHFYVLRGESKRRYEEAAAAYLQARFPTKPKLVEESMKALLGTPVVIAVTADIVEGDPAATRDNEYAAACAIHGMWLAASELGLGLVWRTRGIGLVHDGGMHDLLGAPEGRQVIGTLFVGYPAEETPETKRTDAGAKTTWLN</sequence>
<evidence type="ECO:0000256" key="4">
    <source>
        <dbReference type="ARBA" id="ARBA00022643"/>
    </source>
</evidence>
<keyword evidence="3" id="KW-0285">Flavoprotein</keyword>
<evidence type="ECO:0000256" key="2">
    <source>
        <dbReference type="ARBA" id="ARBA00007118"/>
    </source>
</evidence>
<organism evidence="9 10">
    <name type="scientific">Paenibacillus aurantiacus</name>
    <dbReference type="NCBI Taxonomy" id="1936118"/>
    <lineage>
        <taxon>Bacteria</taxon>
        <taxon>Bacillati</taxon>
        <taxon>Bacillota</taxon>
        <taxon>Bacilli</taxon>
        <taxon>Bacillales</taxon>
        <taxon>Paenibacillaceae</taxon>
        <taxon>Paenibacillus</taxon>
    </lineage>
</organism>
<comment type="cofactor">
    <cofactor evidence="1">
        <name>FMN</name>
        <dbReference type="ChEBI" id="CHEBI:58210"/>
    </cofactor>
</comment>
<gene>
    <name evidence="9" type="ORF">ACFFSY_17010</name>
</gene>
<dbReference type="InterPro" id="IPR052530">
    <property type="entry name" value="NAD(P)H_nitroreductase"/>
</dbReference>
<keyword evidence="6" id="KW-0560">Oxidoreductase</keyword>
<reference evidence="9 10" key="1">
    <citation type="submission" date="2024-09" db="EMBL/GenBank/DDBJ databases">
        <authorList>
            <person name="Sun Q."/>
            <person name="Mori K."/>
        </authorList>
    </citation>
    <scope>NUCLEOTIDE SEQUENCE [LARGE SCALE GENOMIC DNA]</scope>
    <source>
        <strain evidence="9 10">TISTR 2452</strain>
    </source>
</reference>
<dbReference type="Proteomes" id="UP001589747">
    <property type="component" value="Unassembled WGS sequence"/>
</dbReference>
<name>A0ABV5KQX4_9BACL</name>
<dbReference type="CDD" id="cd02135">
    <property type="entry name" value="YdjA-like"/>
    <property type="match status" value="1"/>
</dbReference>
<dbReference type="InterPro" id="IPR029479">
    <property type="entry name" value="Nitroreductase"/>
</dbReference>
<evidence type="ECO:0000256" key="5">
    <source>
        <dbReference type="ARBA" id="ARBA00022857"/>
    </source>
</evidence>
<keyword evidence="5" id="KW-0521">NADP</keyword>
<evidence type="ECO:0000256" key="3">
    <source>
        <dbReference type="ARBA" id="ARBA00022630"/>
    </source>
</evidence>
<evidence type="ECO:0000313" key="9">
    <source>
        <dbReference type="EMBL" id="MFB9327631.1"/>
    </source>
</evidence>
<dbReference type="PANTHER" id="PTHR43821:SF1">
    <property type="entry name" value="NAD(P)H NITROREDUCTASE YDJA-RELATED"/>
    <property type="match status" value="1"/>
</dbReference>
<dbReference type="SUPFAM" id="SSF55469">
    <property type="entry name" value="FMN-dependent nitroreductase-like"/>
    <property type="match status" value="1"/>
</dbReference>
<dbReference type="PANTHER" id="PTHR43821">
    <property type="entry name" value="NAD(P)H NITROREDUCTASE YDJA-RELATED"/>
    <property type="match status" value="1"/>
</dbReference>
<comment type="caution">
    <text evidence="9">The sequence shown here is derived from an EMBL/GenBank/DDBJ whole genome shotgun (WGS) entry which is preliminary data.</text>
</comment>
<protein>
    <submittedName>
        <fullName evidence="9">Nitroreductase</fullName>
    </submittedName>
</protein>
<feature type="domain" description="Nitroreductase" evidence="8">
    <location>
        <begin position="7"/>
        <end position="165"/>
    </location>
</feature>
<dbReference type="EMBL" id="JBHMDO010000027">
    <property type="protein sequence ID" value="MFB9327631.1"/>
    <property type="molecule type" value="Genomic_DNA"/>
</dbReference>
<keyword evidence="10" id="KW-1185">Reference proteome</keyword>
<dbReference type="Pfam" id="PF00881">
    <property type="entry name" value="Nitroreductase"/>
    <property type="match status" value="1"/>
</dbReference>
<evidence type="ECO:0000259" key="8">
    <source>
        <dbReference type="Pfam" id="PF00881"/>
    </source>
</evidence>
<dbReference type="Gene3D" id="3.40.109.10">
    <property type="entry name" value="NADH Oxidase"/>
    <property type="match status" value="1"/>
</dbReference>
<comment type="similarity">
    <text evidence="2">Belongs to the nitroreductase family.</text>
</comment>
<evidence type="ECO:0000256" key="6">
    <source>
        <dbReference type="ARBA" id="ARBA00023002"/>
    </source>
</evidence>
<keyword evidence="7" id="KW-0520">NAD</keyword>
<evidence type="ECO:0000256" key="7">
    <source>
        <dbReference type="ARBA" id="ARBA00023027"/>
    </source>
</evidence>